<feature type="active site" evidence="10">
    <location>
        <position position="461"/>
    </location>
</feature>
<dbReference type="RefSeq" id="XP_022460949.1">
    <property type="nucleotide sequence ID" value="XM_022606081.1"/>
</dbReference>
<comment type="similarity">
    <text evidence="3 13">Belongs to the glycosyl hydrolase 47 family.</text>
</comment>
<evidence type="ECO:0000313" key="17">
    <source>
        <dbReference type="Proteomes" id="UP000019384"/>
    </source>
</evidence>
<comment type="catalytic activity">
    <reaction evidence="9">
        <text>N(4)-(alpha-D-Man-(1-&gt;2)-alpha-D-Man-(1-&gt;2)-alpha-D-Man-(1-&gt;3)-[alpha-D-Man-(1-&gt;2)-alpha-D-Man-(1-&gt;3)-[alpha-D-Man-(1-&gt;2)-alpha-D-Man-(1-&gt;6)]-alpha-D-Man-(1-&gt;6)]-beta-D-Man-(1-&gt;4)-beta-D-GlcNAc-(1-&gt;4)-beta-D-GlcNAc)-L-asparaginyl-[protein] (N-glucan mannose isomer 9A1,2,3B1,2,3) + 4 H2O = N(4)-(alpha-D-Man-(1-&gt;3)-[alpha-D-Man-(1-&gt;3)-[alpha-D-Man-(1-&gt;6)]-alpha-D-Man-(1-&gt;6)]-beta-D-Man-(1-&gt;4)-beta-D-GlcNAc-(1-&gt;4)-beta-D-GlcNAc)-L-asparaginyl-[protein] (N-glucan mannose isomer 5A1,2) + 4 beta-D-mannose</text>
        <dbReference type="Rhea" id="RHEA:56008"/>
        <dbReference type="Rhea" id="RHEA-COMP:14356"/>
        <dbReference type="Rhea" id="RHEA-COMP:14367"/>
        <dbReference type="ChEBI" id="CHEBI:15377"/>
        <dbReference type="ChEBI" id="CHEBI:28563"/>
        <dbReference type="ChEBI" id="CHEBI:59087"/>
        <dbReference type="ChEBI" id="CHEBI:139493"/>
        <dbReference type="EC" id="3.2.1.113"/>
    </reaction>
</comment>
<keyword evidence="15" id="KW-0472">Membrane</keyword>
<keyword evidence="6 11" id="KW-0106">Calcium</keyword>
<keyword evidence="7 12" id="KW-1015">Disulfide bond</keyword>
<keyword evidence="13" id="KW-0326">Glycosidase</keyword>
<dbReference type="PANTHER" id="PTHR11742">
    <property type="entry name" value="MANNOSYL-OLIGOSACCHARIDE ALPHA-1,2-MANNOSIDASE-RELATED"/>
    <property type="match status" value="1"/>
</dbReference>
<feature type="compositionally biased region" description="Basic and acidic residues" evidence="14">
    <location>
        <begin position="611"/>
        <end position="630"/>
    </location>
</feature>
<feature type="transmembrane region" description="Helical" evidence="15">
    <location>
        <begin position="54"/>
        <end position="72"/>
    </location>
</feature>
<evidence type="ECO:0000256" key="8">
    <source>
        <dbReference type="ARBA" id="ARBA00047669"/>
    </source>
</evidence>
<keyword evidence="17" id="KW-1185">Reference proteome</keyword>
<dbReference type="Proteomes" id="UP000019384">
    <property type="component" value="Unassembled WGS sequence"/>
</dbReference>
<keyword evidence="4 11" id="KW-0479">Metal-binding</keyword>
<keyword evidence="15" id="KW-1133">Transmembrane helix</keyword>
<evidence type="ECO:0000256" key="6">
    <source>
        <dbReference type="ARBA" id="ARBA00022837"/>
    </source>
</evidence>
<name>W6MXI7_9ASCO</name>
<dbReference type="PANTHER" id="PTHR11742:SF55">
    <property type="entry name" value="ENDOPLASMIC RETICULUM MANNOSYL-OLIGOSACCHARIDE 1,2-ALPHA-MANNOSIDASE"/>
    <property type="match status" value="1"/>
</dbReference>
<evidence type="ECO:0000256" key="5">
    <source>
        <dbReference type="ARBA" id="ARBA00022801"/>
    </source>
</evidence>
<evidence type="ECO:0000256" key="7">
    <source>
        <dbReference type="ARBA" id="ARBA00023157"/>
    </source>
</evidence>
<keyword evidence="15" id="KW-0812">Transmembrane</keyword>
<comment type="cofactor">
    <cofactor evidence="1 11">
        <name>Ca(2+)</name>
        <dbReference type="ChEBI" id="CHEBI:29108"/>
    </cofactor>
</comment>
<feature type="active site" description="Proton donor" evidence="10">
    <location>
        <position position="433"/>
    </location>
</feature>
<evidence type="ECO:0000256" key="11">
    <source>
        <dbReference type="PIRSR" id="PIRSR601382-2"/>
    </source>
</evidence>
<dbReference type="OrthoDB" id="8118055at2759"/>
<dbReference type="GeneID" id="34522337"/>
<evidence type="ECO:0000256" key="13">
    <source>
        <dbReference type="RuleBase" id="RU361193"/>
    </source>
</evidence>
<dbReference type="GO" id="GO:0005509">
    <property type="term" value="F:calcium ion binding"/>
    <property type="evidence" value="ECO:0007669"/>
    <property type="project" value="InterPro"/>
</dbReference>
<keyword evidence="5 13" id="KW-0378">Hydrolase</keyword>
<dbReference type="InterPro" id="IPR050749">
    <property type="entry name" value="Glycosyl_Hydrolase_47"/>
</dbReference>
<evidence type="ECO:0000256" key="12">
    <source>
        <dbReference type="PIRSR" id="PIRSR601382-3"/>
    </source>
</evidence>
<feature type="disulfide bond" evidence="12">
    <location>
        <begin position="375"/>
        <end position="418"/>
    </location>
</feature>
<feature type="compositionally biased region" description="Basic and acidic residues" evidence="14">
    <location>
        <begin position="659"/>
        <end position="671"/>
    </location>
</feature>
<dbReference type="InterPro" id="IPR036026">
    <property type="entry name" value="Seven-hairpin_glycosidases"/>
</dbReference>
<evidence type="ECO:0000256" key="3">
    <source>
        <dbReference type="ARBA" id="ARBA00007658"/>
    </source>
</evidence>
<organism evidence="16 17">
    <name type="scientific">Kuraishia capsulata CBS 1993</name>
    <dbReference type="NCBI Taxonomy" id="1382522"/>
    <lineage>
        <taxon>Eukaryota</taxon>
        <taxon>Fungi</taxon>
        <taxon>Dikarya</taxon>
        <taxon>Ascomycota</taxon>
        <taxon>Saccharomycotina</taxon>
        <taxon>Pichiomycetes</taxon>
        <taxon>Pichiales</taxon>
        <taxon>Pichiaceae</taxon>
        <taxon>Kuraishia</taxon>
    </lineage>
</organism>
<evidence type="ECO:0000256" key="4">
    <source>
        <dbReference type="ARBA" id="ARBA00022723"/>
    </source>
</evidence>
<gene>
    <name evidence="16" type="ORF">KUCA_T00004946001</name>
</gene>
<dbReference type="Pfam" id="PF01532">
    <property type="entry name" value="Glyco_hydro_47"/>
    <property type="match status" value="1"/>
</dbReference>
<feature type="compositionally biased region" description="Polar residues" evidence="14">
    <location>
        <begin position="677"/>
        <end position="686"/>
    </location>
</feature>
<evidence type="ECO:0000256" key="10">
    <source>
        <dbReference type="PIRSR" id="PIRSR601382-1"/>
    </source>
</evidence>
<sequence length="790" mass="89560">MSSYIGSKRPSTFDSGDTSITSTFWKAKNKPDLPLYKDKPKSATGFLTTHRKRMVFKLFLLSIALYLLHYTYSLISSTAAVDPLTSKELWQNRRDEVKKVFQESWKDYEKHGWGNDVYHPIKQTGKDMGSKPLGWIIVDSLDTLMLMDLKEELHEARSWVKNELTYDFDYDVNVFETTIRMLGGLLSAFYLSQDEMYLDKAVNLGNKIIGAFDSPSGIPYASVNLQTGKGIESHVDRGASSTAEVATLQLEFKYLAKLTGENLYWEKVEKVMEVLDSNQPVDGLVPIYVHPKTGKYQDRLIRLGSRGDSYYEYLLKQYLQTSSEEGVYLDMYREAVKGIKTHLINKSLPNGLTYIGELPTGIGGDLSPKMDHLVCFVGGLFALGATSGEDVSIARKASGWSAEKEEDFSLGREIARTCYKMYHDVEGTGLAPEIVVFNSDQKNQHDFFIKPLDKHNLQRPETVETLYYMYRMTKDPIYRDWGWEIFQNFVKHTKVTSGGKDNAPRYTSLDDVTSVPPKKRDNMESFWLAETLKYLYLLFDDSDNPKWDIKNVVYNTEAHPLPKFEMSVLFKTGWVRSKLGEDEAQAKKKETIKDAEKKPSKEKPVIQADRSSNDKQDPQIKDEAEPDLHKAIGGMNDKSNDVLDPLPLKGTSNEQSMENFKKDGKAREPELPKAQPISPSVDKQQTEELLSQNLEDDTGAMLKDKVQKLVDRKNDDELEDILFGKDKESVIEKQLPPKSEVEKGGTIPEAKKPSKPLHAQLAEVEDKVKNNDAGLKAKMENDLLADAAQN</sequence>
<dbReference type="GO" id="GO:0016020">
    <property type="term" value="C:membrane"/>
    <property type="evidence" value="ECO:0007669"/>
    <property type="project" value="InterPro"/>
</dbReference>
<accession>W6MXI7</accession>
<feature type="region of interest" description="Disordered" evidence="14">
    <location>
        <begin position="582"/>
        <end position="686"/>
    </location>
</feature>
<dbReference type="Gene3D" id="1.50.10.10">
    <property type="match status" value="1"/>
</dbReference>
<comment type="pathway">
    <text evidence="2">Protein modification; protein glycosylation.</text>
</comment>
<proteinExistence type="inferred from homology"/>
<dbReference type="STRING" id="1382522.W6MXI7"/>
<evidence type="ECO:0000256" key="2">
    <source>
        <dbReference type="ARBA" id="ARBA00004922"/>
    </source>
</evidence>
<feature type="active site" description="Proton donor" evidence="10">
    <location>
        <position position="176"/>
    </location>
</feature>
<reference evidence="16" key="1">
    <citation type="submission" date="2013-12" db="EMBL/GenBank/DDBJ databases">
        <authorList>
            <person name="Genoscope - CEA"/>
        </authorList>
    </citation>
    <scope>NUCLEOTIDE SEQUENCE</scope>
    <source>
        <strain evidence="16">CBS 1993</strain>
    </source>
</reference>
<feature type="binding site" evidence="11">
    <location>
        <position position="556"/>
    </location>
    <ligand>
        <name>Ca(2+)</name>
        <dbReference type="ChEBI" id="CHEBI:29108"/>
    </ligand>
</feature>
<dbReference type="GO" id="GO:0036503">
    <property type="term" value="P:ERAD pathway"/>
    <property type="evidence" value="ECO:0007669"/>
    <property type="project" value="UniProtKB-ARBA"/>
</dbReference>
<dbReference type="AlphaFoldDB" id="W6MXI7"/>
<protein>
    <recommendedName>
        <fullName evidence="13">alpha-1,2-Mannosidase</fullName>
        <ecNumber evidence="13">3.2.1.-</ecNumber>
    </recommendedName>
</protein>
<feature type="region of interest" description="Disordered" evidence="14">
    <location>
        <begin position="734"/>
        <end position="757"/>
    </location>
</feature>
<dbReference type="GO" id="GO:0004571">
    <property type="term" value="F:mannosyl-oligosaccharide 1,2-alpha-mannosidase activity"/>
    <property type="evidence" value="ECO:0007669"/>
    <property type="project" value="UniProtKB-EC"/>
</dbReference>
<dbReference type="InterPro" id="IPR001382">
    <property type="entry name" value="Glyco_hydro_47"/>
</dbReference>
<evidence type="ECO:0000256" key="1">
    <source>
        <dbReference type="ARBA" id="ARBA00001913"/>
    </source>
</evidence>
<dbReference type="InterPro" id="IPR012341">
    <property type="entry name" value="6hp_glycosidase-like_sf"/>
</dbReference>
<evidence type="ECO:0000256" key="9">
    <source>
        <dbReference type="ARBA" id="ARBA00048605"/>
    </source>
</evidence>
<reference evidence="16" key="2">
    <citation type="submission" date="2014-02" db="EMBL/GenBank/DDBJ databases">
        <title>Complete DNA sequence of /Kuraishia capsulata/ illustrates novel genomic features among budding yeasts (/Saccharomycotina/).</title>
        <authorList>
            <person name="Morales L."/>
            <person name="Noel B."/>
            <person name="Porcel B."/>
            <person name="Marcet-Houben M."/>
            <person name="Hullo M-F."/>
            <person name="Sacerdot C."/>
            <person name="Tekaia F."/>
            <person name="Leh-Louis V."/>
            <person name="Despons L."/>
            <person name="Khanna V."/>
            <person name="Aury J-M."/>
            <person name="Barbe V."/>
            <person name="Couloux A."/>
            <person name="Labadie K."/>
            <person name="Pelletier E."/>
            <person name="Souciet J-L."/>
            <person name="Boekhout T."/>
            <person name="Gabaldon T."/>
            <person name="Wincker P."/>
            <person name="Dujon B."/>
        </authorList>
    </citation>
    <scope>NUCLEOTIDE SEQUENCE</scope>
    <source>
        <strain evidence="16">CBS 1993</strain>
    </source>
</reference>
<comment type="catalytic activity">
    <reaction evidence="8">
        <text>N(4)-(alpha-D-Man-(1-&gt;2)-alpha-D-Man-(1-&gt;2)-alpha-D-Man-(1-&gt;3)-[alpha-D-Man-(1-&gt;3)-[alpha-D-Man-(1-&gt;2)-alpha-D-Man-(1-&gt;6)]-alpha-D-Man-(1-&gt;6)]-beta-D-Man-(1-&gt;4)-beta-D-GlcNAc-(1-&gt;4)-beta-D-GlcNAc)-L-asparaginyl-[protein] (N-glucan mannose isomer 8A1,2,3B1,3) + 3 H2O = N(4)-(alpha-D-Man-(1-&gt;3)-[alpha-D-Man-(1-&gt;3)-[alpha-D-Man-(1-&gt;6)]-alpha-D-Man-(1-&gt;6)]-beta-D-Man-(1-&gt;4)-beta-D-GlcNAc-(1-&gt;4)-beta-D-GlcNAc)-L-asparaginyl-[protein] (N-glucan mannose isomer 5A1,2) + 3 beta-D-mannose</text>
        <dbReference type="Rhea" id="RHEA:56028"/>
        <dbReference type="Rhea" id="RHEA-COMP:14358"/>
        <dbReference type="Rhea" id="RHEA-COMP:14367"/>
        <dbReference type="ChEBI" id="CHEBI:15377"/>
        <dbReference type="ChEBI" id="CHEBI:28563"/>
        <dbReference type="ChEBI" id="CHEBI:59087"/>
        <dbReference type="ChEBI" id="CHEBI:60628"/>
        <dbReference type="EC" id="3.2.1.113"/>
    </reaction>
</comment>
<feature type="active site" evidence="10">
    <location>
        <position position="308"/>
    </location>
</feature>
<dbReference type="HOGENOM" id="CLU_003818_3_0_1"/>
<feature type="compositionally biased region" description="Basic and acidic residues" evidence="14">
    <location>
        <begin position="582"/>
        <end position="604"/>
    </location>
</feature>
<dbReference type="SUPFAM" id="SSF48225">
    <property type="entry name" value="Seven-hairpin glycosidases"/>
    <property type="match status" value="1"/>
</dbReference>
<dbReference type="GO" id="GO:0005783">
    <property type="term" value="C:endoplasmic reticulum"/>
    <property type="evidence" value="ECO:0007669"/>
    <property type="project" value="TreeGrafter"/>
</dbReference>
<dbReference type="PRINTS" id="PR00747">
    <property type="entry name" value="GLYHDRLASE47"/>
</dbReference>
<dbReference type="EC" id="3.2.1.-" evidence="13"/>
<evidence type="ECO:0000256" key="15">
    <source>
        <dbReference type="SAM" id="Phobius"/>
    </source>
</evidence>
<evidence type="ECO:0000256" key="14">
    <source>
        <dbReference type="SAM" id="MobiDB-lite"/>
    </source>
</evidence>
<dbReference type="EMBL" id="HG793130">
    <property type="protein sequence ID" value="CDK28960.1"/>
    <property type="molecule type" value="Genomic_DNA"/>
</dbReference>
<dbReference type="GO" id="GO:0005975">
    <property type="term" value="P:carbohydrate metabolic process"/>
    <property type="evidence" value="ECO:0007669"/>
    <property type="project" value="InterPro"/>
</dbReference>
<evidence type="ECO:0000313" key="16">
    <source>
        <dbReference type="EMBL" id="CDK28960.1"/>
    </source>
</evidence>